<accession>A0AAV4ZI15</accession>
<dbReference type="InterPro" id="IPR008807">
    <property type="entry name" value="ROS_MUCR"/>
</dbReference>
<reference evidence="3" key="2">
    <citation type="submission" date="2021-08" db="EMBL/GenBank/DDBJ databases">
        <authorList>
            <person name="Tani A."/>
            <person name="Ola A."/>
            <person name="Ogura Y."/>
            <person name="Katsura K."/>
            <person name="Hayashi T."/>
        </authorList>
    </citation>
    <scope>NUCLEOTIDE SEQUENCE</scope>
    <source>
        <strain evidence="3">DSM 16372</strain>
    </source>
</reference>
<dbReference type="AlphaFoldDB" id="A0AAV4ZI15"/>
<dbReference type="Pfam" id="PF05443">
    <property type="entry name" value="ROS_MUCR"/>
    <property type="match status" value="1"/>
</dbReference>
<dbReference type="GO" id="GO:0003677">
    <property type="term" value="F:DNA binding"/>
    <property type="evidence" value="ECO:0007669"/>
    <property type="project" value="InterPro"/>
</dbReference>
<dbReference type="EMBL" id="BPQO01000004">
    <property type="protein sequence ID" value="GJD87823.1"/>
    <property type="molecule type" value="Genomic_DNA"/>
</dbReference>
<keyword evidence="4" id="KW-1185">Reference proteome</keyword>
<dbReference type="GO" id="GO:0008270">
    <property type="term" value="F:zinc ion binding"/>
    <property type="evidence" value="ECO:0007669"/>
    <property type="project" value="InterPro"/>
</dbReference>
<evidence type="ECO:0000313" key="3">
    <source>
        <dbReference type="EMBL" id="GJD87823.1"/>
    </source>
</evidence>
<feature type="compositionally biased region" description="Basic and acidic residues" evidence="2">
    <location>
        <begin position="147"/>
        <end position="166"/>
    </location>
</feature>
<dbReference type="Proteomes" id="UP001055247">
    <property type="component" value="Unassembled WGS sequence"/>
</dbReference>
<comment type="similarity">
    <text evidence="1">Belongs to the ros/MucR family.</text>
</comment>
<evidence type="ECO:0000256" key="2">
    <source>
        <dbReference type="SAM" id="MobiDB-lite"/>
    </source>
</evidence>
<dbReference type="GO" id="GO:0006355">
    <property type="term" value="P:regulation of DNA-templated transcription"/>
    <property type="evidence" value="ECO:0007669"/>
    <property type="project" value="InterPro"/>
</dbReference>
<gene>
    <name evidence="3" type="ORF">BHAOGJBA_1328</name>
</gene>
<feature type="region of interest" description="Disordered" evidence="2">
    <location>
        <begin position="145"/>
        <end position="173"/>
    </location>
</feature>
<evidence type="ECO:0000256" key="1">
    <source>
        <dbReference type="ARBA" id="ARBA00007031"/>
    </source>
</evidence>
<reference evidence="3" key="1">
    <citation type="journal article" date="2016" name="Front. Microbiol.">
        <title>Genome Sequence of the Piezophilic, Mesophilic Sulfate-Reducing Bacterium Desulfovibrio indicus J2T.</title>
        <authorList>
            <person name="Cao J."/>
            <person name="Maignien L."/>
            <person name="Shao Z."/>
            <person name="Alain K."/>
            <person name="Jebbar M."/>
        </authorList>
    </citation>
    <scope>NUCLEOTIDE SEQUENCE</scope>
    <source>
        <strain evidence="3">DSM 16372</strain>
    </source>
</reference>
<proteinExistence type="inferred from homology"/>
<dbReference type="Gene3D" id="1.10.10.1550">
    <property type="entry name" value="ROS/MUCR transcriptional regulator protein"/>
    <property type="match status" value="1"/>
</dbReference>
<name>A0AAV4ZI15_9HYPH</name>
<dbReference type="InterPro" id="IPR041920">
    <property type="entry name" value="ROS/MUCR_sf"/>
</dbReference>
<protein>
    <recommendedName>
        <fullName evidence="5">MucR family transcriptional regulator</fullName>
    </recommendedName>
</protein>
<comment type="caution">
    <text evidence="3">The sequence shown here is derived from an EMBL/GenBank/DDBJ whole genome shotgun (WGS) entry which is preliminary data.</text>
</comment>
<sequence>MSSEDSIQHPSTDFVTLASDIVSAYVSRNHVSPTELPALLVSVHGSLQNLATGVAPAAAEDEVEKPTAAQIRKSITHDGLISFIDGKSYKTLKRHLTGRGLDPRSYRARYGLPNDYPMVAPSYAAQRSELARAIGLGRVSASAAAEQPKKLAVEQPKKAAVEEPKTRGRRRAA</sequence>
<evidence type="ECO:0008006" key="5">
    <source>
        <dbReference type="Google" id="ProtNLM"/>
    </source>
</evidence>
<evidence type="ECO:0000313" key="4">
    <source>
        <dbReference type="Proteomes" id="UP001055247"/>
    </source>
</evidence>
<organism evidence="3 4">
    <name type="scientific">Methylobacterium hispanicum</name>
    <dbReference type="NCBI Taxonomy" id="270350"/>
    <lineage>
        <taxon>Bacteria</taxon>
        <taxon>Pseudomonadati</taxon>
        <taxon>Pseudomonadota</taxon>
        <taxon>Alphaproteobacteria</taxon>
        <taxon>Hyphomicrobiales</taxon>
        <taxon>Methylobacteriaceae</taxon>
        <taxon>Methylobacterium</taxon>
    </lineage>
</organism>